<organism evidence="5 6">
    <name type="scientific">Pseudomonas luteola</name>
    <dbReference type="NCBI Taxonomy" id="47886"/>
    <lineage>
        <taxon>Bacteria</taxon>
        <taxon>Pseudomonadati</taxon>
        <taxon>Pseudomonadota</taxon>
        <taxon>Gammaproteobacteria</taxon>
        <taxon>Pseudomonadales</taxon>
        <taxon>Pseudomonadaceae</taxon>
        <taxon>Pseudomonas</taxon>
    </lineage>
</organism>
<dbReference type="SUPFAM" id="SSF51735">
    <property type="entry name" value="NAD(P)-binding Rossmann-fold domains"/>
    <property type="match status" value="1"/>
</dbReference>
<dbReference type="Proteomes" id="UP000626180">
    <property type="component" value="Unassembled WGS sequence"/>
</dbReference>
<protein>
    <submittedName>
        <fullName evidence="4 5">Epimerase</fullName>
        <ecNumber evidence="5">5.1.3.2</ecNumber>
    </submittedName>
</protein>
<reference evidence="4 7" key="2">
    <citation type="submission" date="2020-10" db="EMBL/GenBank/DDBJ databases">
        <title>Genome sequences of Pseudomonas isolates.</title>
        <authorList>
            <person name="Wessels L."/>
            <person name="Reich F."/>
            <person name="Hammerl J."/>
        </authorList>
    </citation>
    <scope>NUCLEOTIDE SEQUENCE [LARGE SCALE GENOMIC DNA]</scope>
    <source>
        <strain evidence="4 7">20-MO00624-0</strain>
    </source>
</reference>
<proteinExistence type="inferred from homology"/>
<keyword evidence="7" id="KW-1185">Reference proteome</keyword>
<gene>
    <name evidence="5" type="primary">galE_2</name>
    <name evidence="4" type="ORF">IRZ65_12465</name>
    <name evidence="5" type="ORF">NCTC11842_04749</name>
</gene>
<dbReference type="InterPro" id="IPR001509">
    <property type="entry name" value="Epimerase_deHydtase"/>
</dbReference>
<accession>A0A2X2D1R3</accession>
<dbReference type="RefSeq" id="WP_010796487.1">
    <property type="nucleotide sequence ID" value="NZ_FQYS01000008.1"/>
</dbReference>
<evidence type="ECO:0000313" key="7">
    <source>
        <dbReference type="Proteomes" id="UP000626180"/>
    </source>
</evidence>
<dbReference type="Proteomes" id="UP000250443">
    <property type="component" value="Unassembled WGS sequence"/>
</dbReference>
<feature type="domain" description="NAD-dependent epimerase/dehydratase" evidence="3">
    <location>
        <begin position="3"/>
        <end position="236"/>
    </location>
</feature>
<dbReference type="Pfam" id="PF01370">
    <property type="entry name" value="Epimerase"/>
    <property type="match status" value="1"/>
</dbReference>
<dbReference type="GO" id="GO:0003978">
    <property type="term" value="F:UDP-glucose 4-epimerase activity"/>
    <property type="evidence" value="ECO:0007669"/>
    <property type="project" value="UniProtKB-EC"/>
</dbReference>
<dbReference type="EC" id="5.1.3.2" evidence="5"/>
<evidence type="ECO:0000256" key="2">
    <source>
        <dbReference type="ARBA" id="ARBA00007637"/>
    </source>
</evidence>
<dbReference type="Gene3D" id="3.40.50.720">
    <property type="entry name" value="NAD(P)-binding Rossmann-like Domain"/>
    <property type="match status" value="1"/>
</dbReference>
<name>A0A2X2D1R3_PSELU</name>
<dbReference type="PANTHER" id="PTHR43000">
    <property type="entry name" value="DTDP-D-GLUCOSE 4,6-DEHYDRATASE-RELATED"/>
    <property type="match status" value="1"/>
</dbReference>
<dbReference type="AlphaFoldDB" id="A0A2X2D1R3"/>
<comment type="pathway">
    <text evidence="1">Bacterial outer membrane biogenesis; LPS O-antigen biosynthesis.</text>
</comment>
<dbReference type="InterPro" id="IPR036291">
    <property type="entry name" value="NAD(P)-bd_dom_sf"/>
</dbReference>
<sequence>MKIVIFGGGGFIGSAIADRLLKDGHSIRIFERPRVQPYRKFTSAEKIEWLTGDLMSTHDVSEAIEDSDIVYHLVSTTLPKSSNDDPIYDVQTNLVATLQMLNAMVAQRVKRIVFISSGGTVYGPPNYLPIDERHPTEPLVSYGITKLAIEKYLMMYEYLHGIRAHILRVTNPFGERQRVETAQGAVGVFLSRALQGKKLDIWGDGTVTRDYLYVGDVAEAFAKIVHYNGSKSVFNISSGRGISLNQLIGLIEEVLGKPIDCTYLPRRPFDVPVSVLGNSLAQHELGWSPKVDLKNGIKRTAEWMKNELEGKN</sequence>
<dbReference type="EMBL" id="JADMCD010000006">
    <property type="protein sequence ID" value="MBF8641490.1"/>
    <property type="molecule type" value="Genomic_DNA"/>
</dbReference>
<evidence type="ECO:0000256" key="1">
    <source>
        <dbReference type="ARBA" id="ARBA00005125"/>
    </source>
</evidence>
<comment type="similarity">
    <text evidence="2">Belongs to the NAD(P)-dependent epimerase/dehydratase family.</text>
</comment>
<keyword evidence="5" id="KW-0413">Isomerase</keyword>
<dbReference type="Gene3D" id="3.90.25.10">
    <property type="entry name" value="UDP-galactose 4-epimerase, domain 1"/>
    <property type="match status" value="1"/>
</dbReference>
<evidence type="ECO:0000313" key="4">
    <source>
        <dbReference type="EMBL" id="MBF8641490.1"/>
    </source>
</evidence>
<evidence type="ECO:0000259" key="3">
    <source>
        <dbReference type="Pfam" id="PF01370"/>
    </source>
</evidence>
<dbReference type="EMBL" id="UAUF01000014">
    <property type="protein sequence ID" value="SPZ12933.1"/>
    <property type="molecule type" value="Genomic_DNA"/>
</dbReference>
<evidence type="ECO:0000313" key="6">
    <source>
        <dbReference type="Proteomes" id="UP000250443"/>
    </source>
</evidence>
<reference evidence="5 6" key="1">
    <citation type="submission" date="2018-06" db="EMBL/GenBank/DDBJ databases">
        <authorList>
            <consortium name="Pathogen Informatics"/>
            <person name="Doyle S."/>
        </authorList>
    </citation>
    <scope>NUCLEOTIDE SEQUENCE [LARGE SCALE GENOMIC DNA]</scope>
    <source>
        <strain evidence="5 6">NCTC11842</strain>
    </source>
</reference>
<evidence type="ECO:0000313" key="5">
    <source>
        <dbReference type="EMBL" id="SPZ12933.1"/>
    </source>
</evidence>